<reference evidence="13" key="1">
    <citation type="submission" date="2020-03" db="EMBL/GenBank/DDBJ databases">
        <authorList>
            <person name="He L."/>
        </authorList>
    </citation>
    <scope>NUCLEOTIDE SEQUENCE</scope>
    <source>
        <strain evidence="13">CkLH20</strain>
    </source>
</reference>
<feature type="binding site" description="axial binding residue" evidence="9">
    <location>
        <position position="440"/>
    </location>
    <ligand>
        <name>heme</name>
        <dbReference type="ChEBI" id="CHEBI:30413"/>
    </ligand>
    <ligandPart>
        <name>Fe</name>
        <dbReference type="ChEBI" id="CHEBI:18248"/>
    </ligandPart>
</feature>
<dbReference type="PROSITE" id="PS50837">
    <property type="entry name" value="NACHT"/>
    <property type="match status" value="1"/>
</dbReference>
<evidence type="ECO:0000256" key="4">
    <source>
        <dbReference type="ARBA" id="ARBA00022723"/>
    </source>
</evidence>
<feature type="transmembrane region" description="Helical" evidence="11">
    <location>
        <begin position="2139"/>
        <end position="2157"/>
    </location>
</feature>
<dbReference type="SUPFAM" id="SSF48403">
    <property type="entry name" value="Ankyrin repeat"/>
    <property type="match status" value="2"/>
</dbReference>
<organism evidence="13 14">
    <name type="scientific">Colletotrichum karsti</name>
    <dbReference type="NCBI Taxonomy" id="1095194"/>
    <lineage>
        <taxon>Eukaryota</taxon>
        <taxon>Fungi</taxon>
        <taxon>Dikarya</taxon>
        <taxon>Ascomycota</taxon>
        <taxon>Pezizomycotina</taxon>
        <taxon>Sordariomycetes</taxon>
        <taxon>Hypocreomycetidae</taxon>
        <taxon>Glomerellales</taxon>
        <taxon>Glomerellaceae</taxon>
        <taxon>Colletotrichum</taxon>
        <taxon>Colletotrichum boninense species complex</taxon>
    </lineage>
</organism>
<evidence type="ECO:0000256" key="8">
    <source>
        <dbReference type="ARBA" id="ARBA00023033"/>
    </source>
</evidence>
<feature type="transmembrane region" description="Helical" evidence="11">
    <location>
        <begin position="1933"/>
        <end position="1951"/>
    </location>
</feature>
<reference evidence="13" key="2">
    <citation type="submission" date="2020-11" db="EMBL/GenBank/DDBJ databases">
        <title>Whole genome sequencing of Colletotrichum sp.</title>
        <authorList>
            <person name="Li H."/>
        </authorList>
    </citation>
    <scope>NUCLEOTIDE SEQUENCE</scope>
    <source>
        <strain evidence="13">CkLH20</strain>
    </source>
</reference>
<dbReference type="Gene3D" id="1.10.630.10">
    <property type="entry name" value="Cytochrome P450"/>
    <property type="match status" value="1"/>
</dbReference>
<feature type="transmembrane region" description="Helical" evidence="11">
    <location>
        <begin position="2110"/>
        <end position="2133"/>
    </location>
</feature>
<comment type="similarity">
    <text evidence="2">Belongs to the cytochrome P450 family.</text>
</comment>
<feature type="repeat" description="ANK" evidence="10">
    <location>
        <begin position="1552"/>
        <end position="1584"/>
    </location>
</feature>
<accession>A0A9P6HWQ0</accession>
<dbReference type="RefSeq" id="XP_038741699.1">
    <property type="nucleotide sequence ID" value="XM_038893044.1"/>
</dbReference>
<dbReference type="Gene3D" id="3.40.50.1580">
    <property type="entry name" value="Nucleoside phosphorylase domain"/>
    <property type="match status" value="1"/>
</dbReference>
<dbReference type="InterPro" id="IPR050364">
    <property type="entry name" value="Cytochrome_P450_fung"/>
</dbReference>
<feature type="repeat" description="ANK" evidence="10">
    <location>
        <begin position="1452"/>
        <end position="1480"/>
    </location>
</feature>
<dbReference type="EMBL" id="JAATWM020000039">
    <property type="protein sequence ID" value="KAF9872238.1"/>
    <property type="molecule type" value="Genomic_DNA"/>
</dbReference>
<dbReference type="InterPro" id="IPR002401">
    <property type="entry name" value="Cyt_P450_E_grp-I"/>
</dbReference>
<evidence type="ECO:0000256" key="7">
    <source>
        <dbReference type="ARBA" id="ARBA00023004"/>
    </source>
</evidence>
<dbReference type="Gene3D" id="1.25.40.20">
    <property type="entry name" value="Ankyrin repeat-containing domain"/>
    <property type="match status" value="3"/>
</dbReference>
<evidence type="ECO:0000256" key="5">
    <source>
        <dbReference type="ARBA" id="ARBA00022737"/>
    </source>
</evidence>
<dbReference type="GO" id="GO:0005506">
    <property type="term" value="F:iron ion binding"/>
    <property type="evidence" value="ECO:0007669"/>
    <property type="project" value="InterPro"/>
</dbReference>
<dbReference type="SUPFAM" id="SSF48264">
    <property type="entry name" value="Cytochrome P450"/>
    <property type="match status" value="1"/>
</dbReference>
<feature type="transmembrane region" description="Helical" evidence="11">
    <location>
        <begin position="2009"/>
        <end position="2031"/>
    </location>
</feature>
<dbReference type="GeneID" id="62166118"/>
<feature type="repeat" description="ANK" evidence="10">
    <location>
        <begin position="1801"/>
        <end position="1833"/>
    </location>
</feature>
<keyword evidence="5" id="KW-0677">Repeat</keyword>
<dbReference type="Gene3D" id="3.40.50.300">
    <property type="entry name" value="P-loop containing nucleotide triphosphate hydrolases"/>
    <property type="match status" value="1"/>
</dbReference>
<proteinExistence type="inferred from homology"/>
<feature type="domain" description="NACHT" evidence="12">
    <location>
        <begin position="951"/>
        <end position="1088"/>
    </location>
</feature>
<dbReference type="GO" id="GO:0016705">
    <property type="term" value="F:oxidoreductase activity, acting on paired donors, with incorporation or reduction of molecular oxygen"/>
    <property type="evidence" value="ECO:0007669"/>
    <property type="project" value="InterPro"/>
</dbReference>
<comment type="cofactor">
    <cofactor evidence="1 9">
        <name>heme</name>
        <dbReference type="ChEBI" id="CHEBI:30413"/>
    </cofactor>
</comment>
<dbReference type="InterPro" id="IPR056884">
    <property type="entry name" value="NPHP3-like_N"/>
</dbReference>
<dbReference type="InterPro" id="IPR001128">
    <property type="entry name" value="Cyt_P450"/>
</dbReference>
<evidence type="ECO:0000256" key="10">
    <source>
        <dbReference type="PROSITE-ProRule" id="PRU00023"/>
    </source>
</evidence>
<keyword evidence="4 9" id="KW-0479">Metal-binding</keyword>
<dbReference type="Proteomes" id="UP000781932">
    <property type="component" value="Unassembled WGS sequence"/>
</dbReference>
<keyword evidence="6" id="KW-0560">Oxidoreductase</keyword>
<dbReference type="PROSITE" id="PS50297">
    <property type="entry name" value="ANK_REP_REGION"/>
    <property type="match status" value="6"/>
</dbReference>
<evidence type="ECO:0000259" key="12">
    <source>
        <dbReference type="PROSITE" id="PS50837"/>
    </source>
</evidence>
<keyword evidence="11" id="KW-0812">Transmembrane</keyword>
<dbReference type="OrthoDB" id="5090168at2759"/>
<dbReference type="PROSITE" id="PS50088">
    <property type="entry name" value="ANK_REPEAT"/>
    <property type="match status" value="7"/>
</dbReference>
<evidence type="ECO:0000256" key="6">
    <source>
        <dbReference type="ARBA" id="ARBA00023002"/>
    </source>
</evidence>
<dbReference type="Pfam" id="PF12796">
    <property type="entry name" value="Ank_2"/>
    <property type="match status" value="4"/>
</dbReference>
<keyword evidence="11" id="KW-0472">Membrane</keyword>
<dbReference type="Pfam" id="PF00067">
    <property type="entry name" value="p450"/>
    <property type="match status" value="1"/>
</dbReference>
<dbReference type="InterPro" id="IPR027417">
    <property type="entry name" value="P-loop_NTPase"/>
</dbReference>
<dbReference type="InterPro" id="IPR035994">
    <property type="entry name" value="Nucleoside_phosphorylase_sf"/>
</dbReference>
<dbReference type="Pfam" id="PF00023">
    <property type="entry name" value="Ank"/>
    <property type="match status" value="1"/>
</dbReference>
<evidence type="ECO:0000256" key="1">
    <source>
        <dbReference type="ARBA" id="ARBA00001971"/>
    </source>
</evidence>
<sequence length="2200" mass="243194">MEDSSLLIGFVAAIFLVFLVDNLLHSSKNAPSLPPGPKGLPILGNLLDLPKPTEFAAHFWAKHKDLYGPISSVNILSKTVIILNDPETAFDLFERRSAEFSSRPTQEFAADFVGWGPGTGLLKYNDSLRFQRKAMARILGTKSAAAQYNDLQEAEVAHFLIHVLNNPKDLKDHIKREAGAVILKLSYGYNTEKYGRDPLLSMMNQAMANLTFSIVPGNFLVDNFPILRYVPEWFPGAGWKKTAKKWAKELKTTVETPFQFVQNQMAEGKHEPSFLSRALESTEDAPQDVFNYKWTATGLFAAGSDTTVAVIAAFYLAMGMFPDVQKKAQAEVDAVVGSERLPVASDRKNLPYVDALVKEMLRWHAIVPMGLPHSCSEDTAYKGYRIPKDSILLPNIWWFTHDPAVYPDPMEVRPERFLQEGKEQPPDPRQFVFGFGRRVCSGRLLAENALYLTIAQSLAVFNVTKAVVDGKVVELKAEFEPLAVSHPVDFQVSVKPRSSHHEELVRSMEAKFSWQESNAKDLNLTDSPCLYSRQHFDQVTMASENLKCLDSADFYTVGWIAALSIERAAAEAMLDEEHGAPKNFQPPPNDSNSYTWGRIGEHNIVIASLEEGVYGIASAAATALRMTSTLPSIRVGLLVGIGAGIPRPDDDELDVRLGDVVVSKPDGTTGGVLQYDLVKATPGNRPKRHGFLVPPPHVLLNAVSKIRSVHERKGSKVPSILERMLKENPLMGKQTKKKPGYIHQGFENDRLFPSSYEHNSGKDCASCEATKEIEREARDSLDPEIHYGVIASGSTLVKNGVLRDEIVADAGENCLCLEMEAAGLMNHFPCIVIRGVCDYADSHKNDRWQRYASATAAAYAKELLAYVPLAGVQETKRMSDVLNSVARVTLATKGTLDSLATESHREKIQKWIAAPDPNSNAGHARELRHDGTGSWLLENETFQGWVSGKHKHLWLRGMPGAGKTILSTTIIDYLAKVSDQPVLTFFFDFSDTAKQTKNGLLRSIALQLFQKGLDIEGLVNDLFRLRQDESDKLTTRTLEDLVHAILELRKGVFIVLDALDESSSRVELLSWIKTMFEFDHVRMIYTSREVAELIQGVPKLIGEDCCLSVDREAVDVDIFSYVKETIESDVRFTSKRLDQHEDIKDEINNKVGNGAQGMFRWAACQLDSLAKCMSPRQIREELGRLPGDLSETYERMLENIPKSFSNSAVQLLRFIVHATPPTLQQAIEIIATNIEEEPPHFYIDCRLFDSAEFLHHFTSLVSVVEVRSYRNEATQEIHLAQFSVKEYLKDHPRFRYKDASITITKTCLAYLTDIKGLRWNLQQNFPMARYASLAWFKHAPVAEASEDVSASIVKFLQNRKTFQRWSYCYHDFEEEDLWDSYHELPTGPSLRYACSGGLAVTAKSILHQGANINAGGGSHQNALQAAIYGQNLEIVKLLLEDDDLHIDAEDGTLQEALQLASSLGNIDIVRSLLEMGAEVNPDVSLFKTSPLQAACASSHWEVAKLLLEYNADPNLQGVERGSALSAAARRGDLDIVQLLLSKRVDINACYDFHENALQAAANGGHIKIVQLLLREGADVNVQCGHYGDALKAAIVCRHNDIVKLLLDKGADATAKKGFYGTSLQAAVCGKNQEIVELLLGLELDVNEEGGEYGSALQAASERGYDDIVRLLLSHGANVNAKGGKYGTPLLAACYCGHRSTMDILIASNADVSTLHIVDNYVHLLSMACEGDINMEFFDILAEFEVNFNIPQNTLDYLLETASFFGTVETAQILLDLGADVNAQGFQGYDSSLCADINLGGEYSTALRCAASKGQEAVVEMLLDLGADVDAEGPGSATALLAASANGHSGVVRILLENGAGINLVQPSLSYNGLLSFILPMNLTVLDHIRLIAAVTLGITIPATAQDTSVNIILDDKYRTIAPPNDDFPYDANHASVVSVILLILSLTFVGISLKESKRWNSTVPAALTIGAASCILPEAMDNYLANCYWAQSHDPRFLMFTFLGREFDIFVGIIWWSFGAVLGCCIFGALMRGVSTGTLWKGLALAGLFDIVLEECLLNYGGLYFYYGHQPLVLIAMFPWWWLFCNVSAIFMGIAVTYRYREWFNGWRSVFVLPILPFCYIGAWSLAAMPTVYAVQADYSPLVTQGCGVLTCCIALVQTGVMMDVILGRDPLDLDSCCWDVSFQGAKTLDSRKVRWKSST</sequence>
<dbReference type="InterPro" id="IPR036396">
    <property type="entry name" value="Cyt_P450_sf"/>
</dbReference>
<evidence type="ECO:0000256" key="3">
    <source>
        <dbReference type="ARBA" id="ARBA00022617"/>
    </source>
</evidence>
<dbReference type="InterPro" id="IPR002110">
    <property type="entry name" value="Ankyrin_rpt"/>
</dbReference>
<keyword evidence="10" id="KW-0040">ANK repeat</keyword>
<dbReference type="PANTHER" id="PTHR46300">
    <property type="entry name" value="P450, PUTATIVE (EUROFUNG)-RELATED-RELATED"/>
    <property type="match status" value="1"/>
</dbReference>
<dbReference type="InterPro" id="IPR036770">
    <property type="entry name" value="Ankyrin_rpt-contain_sf"/>
</dbReference>
<gene>
    <name evidence="13" type="ORF">CkaCkLH20_10330</name>
</gene>
<feature type="transmembrane region" description="Helical" evidence="11">
    <location>
        <begin position="2079"/>
        <end position="2098"/>
    </location>
</feature>
<evidence type="ECO:0000313" key="13">
    <source>
        <dbReference type="EMBL" id="KAF9872238.1"/>
    </source>
</evidence>
<keyword evidence="7 9" id="KW-0408">Iron</keyword>
<feature type="repeat" description="ANK" evidence="10">
    <location>
        <begin position="1486"/>
        <end position="1518"/>
    </location>
</feature>
<protein>
    <recommendedName>
        <fullName evidence="12">NACHT domain-containing protein</fullName>
    </recommendedName>
</protein>
<evidence type="ECO:0000256" key="2">
    <source>
        <dbReference type="ARBA" id="ARBA00010617"/>
    </source>
</evidence>
<dbReference type="SUPFAM" id="SSF53167">
    <property type="entry name" value="Purine and uridine phosphorylases"/>
    <property type="match status" value="1"/>
</dbReference>
<dbReference type="Pfam" id="PF24883">
    <property type="entry name" value="NPHP3_N"/>
    <property type="match status" value="1"/>
</dbReference>
<evidence type="ECO:0000256" key="11">
    <source>
        <dbReference type="SAM" id="Phobius"/>
    </source>
</evidence>
<name>A0A9P6HWQ0_9PEZI</name>
<dbReference type="GO" id="GO:0020037">
    <property type="term" value="F:heme binding"/>
    <property type="evidence" value="ECO:0007669"/>
    <property type="project" value="InterPro"/>
</dbReference>
<comment type="caution">
    <text evidence="13">The sequence shown here is derived from an EMBL/GenBank/DDBJ whole genome shotgun (WGS) entry which is preliminary data.</text>
</comment>
<dbReference type="GO" id="GO:0004497">
    <property type="term" value="F:monooxygenase activity"/>
    <property type="evidence" value="ECO:0007669"/>
    <property type="project" value="UniProtKB-KW"/>
</dbReference>
<dbReference type="InterPro" id="IPR007111">
    <property type="entry name" value="NACHT_NTPase"/>
</dbReference>
<feature type="repeat" description="ANK" evidence="10">
    <location>
        <begin position="1651"/>
        <end position="1683"/>
    </location>
</feature>
<keyword evidence="11" id="KW-1133">Transmembrane helix</keyword>
<evidence type="ECO:0000256" key="9">
    <source>
        <dbReference type="PIRSR" id="PIRSR602401-1"/>
    </source>
</evidence>
<feature type="repeat" description="ANK" evidence="10">
    <location>
        <begin position="1519"/>
        <end position="1551"/>
    </location>
</feature>
<dbReference type="SMART" id="SM00248">
    <property type="entry name" value="ANK"/>
    <property type="match status" value="13"/>
</dbReference>
<dbReference type="SUPFAM" id="SSF52540">
    <property type="entry name" value="P-loop containing nucleoside triphosphate hydrolases"/>
    <property type="match status" value="1"/>
</dbReference>
<dbReference type="PRINTS" id="PR00463">
    <property type="entry name" value="EP450I"/>
</dbReference>
<feature type="repeat" description="ANK" evidence="10">
    <location>
        <begin position="1834"/>
        <end position="1866"/>
    </location>
</feature>
<dbReference type="GO" id="GO:0009116">
    <property type="term" value="P:nucleoside metabolic process"/>
    <property type="evidence" value="ECO:0007669"/>
    <property type="project" value="InterPro"/>
</dbReference>
<keyword evidence="8" id="KW-0503">Monooxygenase</keyword>
<keyword evidence="14" id="KW-1185">Reference proteome</keyword>
<evidence type="ECO:0000313" key="14">
    <source>
        <dbReference type="Proteomes" id="UP000781932"/>
    </source>
</evidence>
<dbReference type="CDD" id="cd11065">
    <property type="entry name" value="CYP64-like"/>
    <property type="match status" value="1"/>
</dbReference>
<keyword evidence="3 9" id="KW-0349">Heme</keyword>
<dbReference type="PANTHER" id="PTHR46300:SF7">
    <property type="entry name" value="P450, PUTATIVE (EUROFUNG)-RELATED"/>
    <property type="match status" value="1"/>
</dbReference>